<reference evidence="1" key="1">
    <citation type="journal article" date="2021" name="Nat. Commun.">
        <title>Genetic determinants of endophytism in the Arabidopsis root mycobiome.</title>
        <authorList>
            <person name="Mesny F."/>
            <person name="Miyauchi S."/>
            <person name="Thiergart T."/>
            <person name="Pickel B."/>
            <person name="Atanasova L."/>
            <person name="Karlsson M."/>
            <person name="Huettel B."/>
            <person name="Barry K.W."/>
            <person name="Haridas S."/>
            <person name="Chen C."/>
            <person name="Bauer D."/>
            <person name="Andreopoulos W."/>
            <person name="Pangilinan J."/>
            <person name="LaButti K."/>
            <person name="Riley R."/>
            <person name="Lipzen A."/>
            <person name="Clum A."/>
            <person name="Drula E."/>
            <person name="Henrissat B."/>
            <person name="Kohler A."/>
            <person name="Grigoriev I.V."/>
            <person name="Martin F.M."/>
            <person name="Hacquard S."/>
        </authorList>
    </citation>
    <scope>NUCLEOTIDE SEQUENCE</scope>
    <source>
        <strain evidence="1">MPI-CAGE-CH-0235</strain>
    </source>
</reference>
<proteinExistence type="predicted"/>
<name>A0A8K0WK44_9HYPO</name>
<keyword evidence="2" id="KW-1185">Reference proteome</keyword>
<accession>A0A8K0WK44</accession>
<dbReference type="Proteomes" id="UP000813444">
    <property type="component" value="Unassembled WGS sequence"/>
</dbReference>
<dbReference type="EMBL" id="JAGPNK010000044">
    <property type="protein sequence ID" value="KAH7302965.1"/>
    <property type="molecule type" value="Genomic_DNA"/>
</dbReference>
<dbReference type="AlphaFoldDB" id="A0A8K0WK44"/>
<sequence length="187" mass="20902">MEYMVEVWCKKVPESKEIYAIAYMDMIKNPDLDTPYTIDIYKDLDHEDVLTMDMQLGVAWLKCGDKIDPESAPPFDIMINATRASSARTSQGRVPDHNHGLQVNHHMPKHSATDKMWTPSNDTYAHYKMAGPAPSAARLPVMSEFMIVTDIKTGNVITCTPTADATINLHMTASVMNNPSDRMAAEL</sequence>
<comment type="caution">
    <text evidence="1">The sequence shown here is derived from an EMBL/GenBank/DDBJ whole genome shotgun (WGS) entry which is preliminary data.</text>
</comment>
<gene>
    <name evidence="1" type="ORF">B0I35DRAFT_415469</name>
</gene>
<evidence type="ECO:0000313" key="2">
    <source>
        <dbReference type="Proteomes" id="UP000813444"/>
    </source>
</evidence>
<evidence type="ECO:0000313" key="1">
    <source>
        <dbReference type="EMBL" id="KAH7302965.1"/>
    </source>
</evidence>
<protein>
    <submittedName>
        <fullName evidence="1">Uncharacterized protein</fullName>
    </submittedName>
</protein>
<organism evidence="1 2">
    <name type="scientific">Stachybotrys elegans</name>
    <dbReference type="NCBI Taxonomy" id="80388"/>
    <lineage>
        <taxon>Eukaryota</taxon>
        <taxon>Fungi</taxon>
        <taxon>Dikarya</taxon>
        <taxon>Ascomycota</taxon>
        <taxon>Pezizomycotina</taxon>
        <taxon>Sordariomycetes</taxon>
        <taxon>Hypocreomycetidae</taxon>
        <taxon>Hypocreales</taxon>
        <taxon>Stachybotryaceae</taxon>
        <taxon>Stachybotrys</taxon>
    </lineage>
</organism>